<gene>
    <name evidence="1" type="ORF">PHMEG_0006987</name>
</gene>
<proteinExistence type="predicted"/>
<reference evidence="2" key="1">
    <citation type="submission" date="2017-03" db="EMBL/GenBank/DDBJ databases">
        <title>Phytopthora megakarya and P. palmivora, two closely related causual agents of cacao black pod achieved similar genome size and gene model numbers by different mechanisms.</title>
        <authorList>
            <person name="Ali S."/>
            <person name="Shao J."/>
            <person name="Larry D.J."/>
            <person name="Kronmiller B."/>
            <person name="Shen D."/>
            <person name="Strem M.D."/>
            <person name="Melnick R.L."/>
            <person name="Guiltinan M.J."/>
            <person name="Tyler B.M."/>
            <person name="Meinhardt L.W."/>
            <person name="Bailey B.A."/>
        </authorList>
    </citation>
    <scope>NUCLEOTIDE SEQUENCE [LARGE SCALE GENOMIC DNA]</scope>
    <source>
        <strain evidence="2">zdho120</strain>
    </source>
</reference>
<dbReference type="OrthoDB" id="96309at2759"/>
<comment type="caution">
    <text evidence="1">The sequence shown here is derived from an EMBL/GenBank/DDBJ whole genome shotgun (WGS) entry which is preliminary data.</text>
</comment>
<organism evidence="1 2">
    <name type="scientific">Phytophthora megakarya</name>
    <dbReference type="NCBI Taxonomy" id="4795"/>
    <lineage>
        <taxon>Eukaryota</taxon>
        <taxon>Sar</taxon>
        <taxon>Stramenopiles</taxon>
        <taxon>Oomycota</taxon>
        <taxon>Peronosporomycetes</taxon>
        <taxon>Peronosporales</taxon>
        <taxon>Peronosporaceae</taxon>
        <taxon>Phytophthora</taxon>
    </lineage>
</organism>
<evidence type="ECO:0000313" key="2">
    <source>
        <dbReference type="Proteomes" id="UP000198211"/>
    </source>
</evidence>
<accession>A0A225WP33</accession>
<sequence length="82" mass="9832">MSLQDLAPENTKPFVKPLDRFAMYLAFSRSGGGEVRKKNTVMSYYRNVKKWLLEKYPRHRNIIDQCLLKMGRILERHCMKRQ</sequence>
<protein>
    <submittedName>
        <fullName evidence="1">Uncharacterized protein</fullName>
    </submittedName>
</protein>
<dbReference type="EMBL" id="NBNE01000526">
    <property type="protein sequence ID" value="OWZ18859.1"/>
    <property type="molecule type" value="Genomic_DNA"/>
</dbReference>
<name>A0A225WP33_9STRA</name>
<evidence type="ECO:0000313" key="1">
    <source>
        <dbReference type="EMBL" id="OWZ18859.1"/>
    </source>
</evidence>
<dbReference type="Proteomes" id="UP000198211">
    <property type="component" value="Unassembled WGS sequence"/>
</dbReference>
<dbReference type="AlphaFoldDB" id="A0A225WP33"/>
<keyword evidence="2" id="KW-1185">Reference proteome</keyword>